<keyword evidence="3" id="KW-1185">Reference proteome</keyword>
<organism evidence="2 3">
    <name type="scientific">Rhizoctonia solani</name>
    <dbReference type="NCBI Taxonomy" id="456999"/>
    <lineage>
        <taxon>Eukaryota</taxon>
        <taxon>Fungi</taxon>
        <taxon>Dikarya</taxon>
        <taxon>Basidiomycota</taxon>
        <taxon>Agaricomycotina</taxon>
        <taxon>Agaricomycetes</taxon>
        <taxon>Cantharellales</taxon>
        <taxon>Ceratobasidiaceae</taxon>
        <taxon>Rhizoctonia</taxon>
    </lineage>
</organism>
<reference evidence="2 3" key="1">
    <citation type="submission" date="2015-07" db="EMBL/GenBank/DDBJ databases">
        <authorList>
            <person name="Noorani M."/>
        </authorList>
    </citation>
    <scope>NUCLEOTIDE SEQUENCE [LARGE SCALE GENOMIC DNA]</scope>
    <source>
        <strain evidence="2">BBA 69670</strain>
    </source>
</reference>
<evidence type="ECO:0000313" key="3">
    <source>
        <dbReference type="Proteomes" id="UP000044841"/>
    </source>
</evidence>
<accession>A0A0K6FUM4</accession>
<feature type="region of interest" description="Disordered" evidence="1">
    <location>
        <begin position="266"/>
        <end position="293"/>
    </location>
</feature>
<protein>
    <submittedName>
        <fullName evidence="2">Uncharacterized protein</fullName>
    </submittedName>
</protein>
<name>A0A0K6FUM4_9AGAM</name>
<dbReference type="Proteomes" id="UP000044841">
    <property type="component" value="Unassembled WGS sequence"/>
</dbReference>
<proteinExistence type="predicted"/>
<gene>
    <name evidence="2" type="ORF">RSOLAG22IIIB_14113</name>
</gene>
<evidence type="ECO:0000313" key="2">
    <source>
        <dbReference type="EMBL" id="CUA69759.1"/>
    </source>
</evidence>
<dbReference type="EMBL" id="CYGV01000949">
    <property type="protein sequence ID" value="CUA69759.1"/>
    <property type="molecule type" value="Genomic_DNA"/>
</dbReference>
<evidence type="ECO:0000256" key="1">
    <source>
        <dbReference type="SAM" id="MobiDB-lite"/>
    </source>
</evidence>
<sequence>MSASNLQGGKQDNFGCWAKKVGLLTEIRELDDVRYQHTPEVHMLNDLLSNSKTVPKWLGDRESPEYKHYKDGTYGPFVSEIPEAIVSNFQISDDDPALDKEVGQCLQPLLSICASAYRPTQVDKRCYLNALLETHWSMQTPKMFHRNKHLLRLPEPASTAAVIPDSSIFFKIGFDQYAGLGRRVVEGCTALHSGDMNAAENVLHWITEYKPDLDLEGARQQVCKGLTVALYQRRALGFTDHFVFGTCHYGQIYLEVVAATWVLSDDEDNKEDSTRTPRMVPPPPRNEKKSQLTCKVQTDNALHPTVIPKNLDKGMDIDDAPGPHQLEGTHNQGKQQVDDAKLIRDLDQRNKISVYRLGTYCTQDVDAVIAFYLLMRRARDLAMEYRKAITTTSVAHMKVIKKTNPQLFDWCNLPPSESKSRADSKASPGSLKERKDCLSIDGLDFHGSKNEAISDDLESDSYISDSDSDSNSALSLGVDIEEITWEGKVSAFLASSYVDSQELPYTAHFPERHVTND</sequence>
<dbReference type="AlphaFoldDB" id="A0A0K6FUM4"/>